<dbReference type="SUPFAM" id="SSF103657">
    <property type="entry name" value="BAR/IMD domain-like"/>
    <property type="match status" value="1"/>
</dbReference>
<dbReference type="PROSITE" id="PS51186">
    <property type="entry name" value="GNAT"/>
    <property type="match status" value="1"/>
</dbReference>
<evidence type="ECO:0000256" key="8">
    <source>
        <dbReference type="ARBA" id="ARBA00048964"/>
    </source>
</evidence>
<keyword evidence="13" id="KW-1185">Reference proteome</keyword>
<evidence type="ECO:0000256" key="2">
    <source>
        <dbReference type="ARBA" id="ARBA00006048"/>
    </source>
</evidence>
<dbReference type="SUPFAM" id="SSF48350">
    <property type="entry name" value="GTPase activation domain, GAP"/>
    <property type="match status" value="1"/>
</dbReference>
<evidence type="ECO:0000256" key="5">
    <source>
        <dbReference type="ARBA" id="ARBA00023315"/>
    </source>
</evidence>
<comment type="pathway">
    <text evidence="1">Nucleotide-sugar biosynthesis; UDP-N-acetyl-alpha-D-glucosamine biosynthesis; N-acetyl-alpha-D-glucosamine 1-phosphate from alpha-D-glucosamine 6-phosphate (route I): step 1/2.</text>
</comment>
<proteinExistence type="inferred from homology"/>
<comment type="catalytic activity">
    <reaction evidence="8">
        <text>D-glucosamine 6-phosphate + acetyl-CoA = N-acetyl-D-glucosamine 6-phosphate + CoA + H(+)</text>
        <dbReference type="Rhea" id="RHEA:10292"/>
        <dbReference type="ChEBI" id="CHEBI:15378"/>
        <dbReference type="ChEBI" id="CHEBI:57287"/>
        <dbReference type="ChEBI" id="CHEBI:57288"/>
        <dbReference type="ChEBI" id="CHEBI:57513"/>
        <dbReference type="ChEBI" id="CHEBI:58725"/>
        <dbReference type="EC" id="2.3.1.4"/>
    </reaction>
</comment>
<keyword evidence="5" id="KW-0012">Acyltransferase</keyword>
<feature type="region of interest" description="Disordered" evidence="9">
    <location>
        <begin position="707"/>
        <end position="768"/>
    </location>
</feature>
<feature type="compositionally biased region" description="Low complexity" evidence="9">
    <location>
        <begin position="217"/>
        <end position="230"/>
    </location>
</feature>
<dbReference type="PANTHER" id="PTHR13355">
    <property type="entry name" value="GLUCOSAMINE 6-PHOSPHATE N-ACETYLTRANSFERASE"/>
    <property type="match status" value="1"/>
</dbReference>
<dbReference type="FunFam" id="3.40.630.30:FF:000105">
    <property type="entry name" value="Glucosamine 6-phosphate N-acetyltransferase"/>
    <property type="match status" value="1"/>
</dbReference>
<feature type="domain" description="Rho-GAP" evidence="10">
    <location>
        <begin position="487"/>
        <end position="684"/>
    </location>
</feature>
<feature type="compositionally biased region" description="Low complexity" evidence="9">
    <location>
        <begin position="998"/>
        <end position="1013"/>
    </location>
</feature>
<feature type="compositionally biased region" description="Low complexity" evidence="9">
    <location>
        <begin position="740"/>
        <end position="753"/>
    </location>
</feature>
<organism evidence="12 13">
    <name type="scientific">Kwoniella dendrophila CBS 6074</name>
    <dbReference type="NCBI Taxonomy" id="1295534"/>
    <lineage>
        <taxon>Eukaryota</taxon>
        <taxon>Fungi</taxon>
        <taxon>Dikarya</taxon>
        <taxon>Basidiomycota</taxon>
        <taxon>Agaricomycotina</taxon>
        <taxon>Tremellomycetes</taxon>
        <taxon>Tremellales</taxon>
        <taxon>Cryptococcaceae</taxon>
        <taxon>Kwoniella</taxon>
    </lineage>
</organism>
<evidence type="ECO:0000256" key="4">
    <source>
        <dbReference type="ARBA" id="ARBA00022679"/>
    </source>
</evidence>
<dbReference type="InterPro" id="IPR008936">
    <property type="entry name" value="Rho_GTPase_activation_prot"/>
</dbReference>
<dbReference type="EMBL" id="CP144105">
    <property type="protein sequence ID" value="WWC91300.1"/>
    <property type="molecule type" value="Genomic_DNA"/>
</dbReference>
<reference evidence="12 13" key="1">
    <citation type="submission" date="2024-01" db="EMBL/GenBank/DDBJ databases">
        <title>Comparative genomics of Cryptococcus and Kwoniella reveals pathogenesis evolution and contrasting modes of karyotype evolution via chromosome fusion or intercentromeric recombination.</title>
        <authorList>
            <person name="Coelho M.A."/>
            <person name="David-Palma M."/>
            <person name="Shea T."/>
            <person name="Bowers K."/>
            <person name="McGinley-Smith S."/>
            <person name="Mohammad A.W."/>
            <person name="Gnirke A."/>
            <person name="Yurkov A.M."/>
            <person name="Nowrousian M."/>
            <person name="Sun S."/>
            <person name="Cuomo C.A."/>
            <person name="Heitman J."/>
        </authorList>
    </citation>
    <scope>NUCLEOTIDE SEQUENCE [LARGE SCALE GENOMIC DNA]</scope>
    <source>
        <strain evidence="12 13">CBS 6074</strain>
    </source>
</reference>
<dbReference type="GeneID" id="91096912"/>
<dbReference type="RefSeq" id="XP_066078062.1">
    <property type="nucleotide sequence ID" value="XM_066221965.1"/>
</dbReference>
<evidence type="ECO:0000313" key="12">
    <source>
        <dbReference type="EMBL" id="WWC91300.1"/>
    </source>
</evidence>
<comment type="similarity">
    <text evidence="2">Belongs to the acetyltransferase family. GNA1 subfamily.</text>
</comment>
<dbReference type="Pfam" id="PF00583">
    <property type="entry name" value="Acetyltransf_1"/>
    <property type="match status" value="1"/>
</dbReference>
<dbReference type="InterPro" id="IPR000182">
    <property type="entry name" value="GNAT_dom"/>
</dbReference>
<gene>
    <name evidence="12" type="ORF">L201_006243</name>
</gene>
<dbReference type="Gene3D" id="3.40.630.30">
    <property type="match status" value="1"/>
</dbReference>
<dbReference type="InterPro" id="IPR039143">
    <property type="entry name" value="GNPNAT1-like"/>
</dbReference>
<dbReference type="AlphaFoldDB" id="A0AAX4K0Y9"/>
<dbReference type="SMART" id="SM00324">
    <property type="entry name" value="RhoGAP"/>
    <property type="match status" value="1"/>
</dbReference>
<dbReference type="GO" id="GO:0004343">
    <property type="term" value="F:glucosamine 6-phosphate N-acetyltransferase activity"/>
    <property type="evidence" value="ECO:0007669"/>
    <property type="project" value="UniProtKB-EC"/>
</dbReference>
<dbReference type="InterPro" id="IPR027267">
    <property type="entry name" value="AH/BAR_dom_sf"/>
</dbReference>
<keyword evidence="4" id="KW-0808">Transferase</keyword>
<evidence type="ECO:0000256" key="6">
    <source>
        <dbReference type="ARBA" id="ARBA00030011"/>
    </source>
</evidence>
<feature type="region of interest" description="Disordered" evidence="9">
    <location>
        <begin position="1035"/>
        <end position="1098"/>
    </location>
</feature>
<dbReference type="GO" id="GO:0007165">
    <property type="term" value="P:signal transduction"/>
    <property type="evidence" value="ECO:0007669"/>
    <property type="project" value="InterPro"/>
</dbReference>
<feature type="compositionally biased region" description="Polar residues" evidence="9">
    <location>
        <begin position="344"/>
        <end position="357"/>
    </location>
</feature>
<evidence type="ECO:0000256" key="1">
    <source>
        <dbReference type="ARBA" id="ARBA00004832"/>
    </source>
</evidence>
<dbReference type="Pfam" id="PF00611">
    <property type="entry name" value="FCH"/>
    <property type="match status" value="1"/>
</dbReference>
<evidence type="ECO:0000256" key="3">
    <source>
        <dbReference type="ARBA" id="ARBA00012703"/>
    </source>
</evidence>
<feature type="compositionally biased region" description="Low complexity" evidence="9">
    <location>
        <begin position="959"/>
        <end position="971"/>
    </location>
</feature>
<dbReference type="Gene3D" id="1.10.555.10">
    <property type="entry name" value="Rho GTPase activation protein"/>
    <property type="match status" value="1"/>
</dbReference>
<feature type="domain" description="N-acetyltransferase" evidence="11">
    <location>
        <begin position="805"/>
        <end position="955"/>
    </location>
</feature>
<feature type="region of interest" description="Disordered" evidence="9">
    <location>
        <begin position="959"/>
        <end position="1013"/>
    </location>
</feature>
<dbReference type="PANTHER" id="PTHR13355:SF11">
    <property type="entry name" value="GLUCOSAMINE 6-PHOSPHATE N-ACETYLTRANSFERASE"/>
    <property type="match status" value="1"/>
</dbReference>
<dbReference type="InterPro" id="IPR000198">
    <property type="entry name" value="RhoGAP_dom"/>
</dbReference>
<name>A0AAX4K0Y9_9TREE</name>
<evidence type="ECO:0000256" key="7">
    <source>
        <dbReference type="ARBA" id="ARBA00030832"/>
    </source>
</evidence>
<dbReference type="PROSITE" id="PS50238">
    <property type="entry name" value="RHOGAP"/>
    <property type="match status" value="1"/>
</dbReference>
<dbReference type="CDD" id="cd04301">
    <property type="entry name" value="NAT_SF"/>
    <property type="match status" value="1"/>
</dbReference>
<dbReference type="Pfam" id="PF00620">
    <property type="entry name" value="RhoGAP"/>
    <property type="match status" value="1"/>
</dbReference>
<protein>
    <recommendedName>
        <fullName evidence="3">glucosamine-phosphate N-acetyltransferase</fullName>
        <ecNumber evidence="3">2.3.1.4</ecNumber>
    </recommendedName>
    <alternativeName>
        <fullName evidence="6">Phosphoglucosamine acetylase</fullName>
    </alternativeName>
    <alternativeName>
        <fullName evidence="7">Phosphoglucosamine transacetylase</fullName>
    </alternativeName>
</protein>
<evidence type="ECO:0000259" key="10">
    <source>
        <dbReference type="PROSITE" id="PS50238"/>
    </source>
</evidence>
<feature type="compositionally biased region" description="Polar residues" evidence="9">
    <location>
        <begin position="719"/>
        <end position="739"/>
    </location>
</feature>
<dbReference type="InterPro" id="IPR016181">
    <property type="entry name" value="Acyl_CoA_acyltransferase"/>
</dbReference>
<dbReference type="SUPFAM" id="SSF55729">
    <property type="entry name" value="Acyl-CoA N-acyltransferases (Nat)"/>
    <property type="match status" value="1"/>
</dbReference>
<dbReference type="InterPro" id="IPR001060">
    <property type="entry name" value="FCH_dom"/>
</dbReference>
<feature type="compositionally biased region" description="Low complexity" evidence="9">
    <location>
        <begin position="322"/>
        <end position="343"/>
    </location>
</feature>
<feature type="compositionally biased region" description="Polar residues" evidence="9">
    <location>
        <begin position="972"/>
        <end position="990"/>
    </location>
</feature>
<evidence type="ECO:0000313" key="13">
    <source>
        <dbReference type="Proteomes" id="UP001355207"/>
    </source>
</evidence>
<feature type="compositionally biased region" description="Basic and acidic residues" evidence="9">
    <location>
        <begin position="298"/>
        <end position="318"/>
    </location>
</feature>
<feature type="region of interest" description="Disordered" evidence="9">
    <location>
        <begin position="293"/>
        <end position="366"/>
    </location>
</feature>
<dbReference type="Proteomes" id="UP001355207">
    <property type="component" value="Chromosome 8"/>
</dbReference>
<sequence length="1098" mass="120322">MAYAYSSGDLGGSSSSLNATLNNVGHNYGYGLRRLEGFDVLREFKHKISEDEHYISFFQDRIRVEEQYIENLTKLYDRSVAIDSLHDDAAHKKQSKATARKAWQEVRDYTQREIQSREAMVGALREDVMKELLKLKEEQTRIRGALKDNMKLANEMYDDHAKTQLPKLKKTYYLKCQALEDHKRQEHAIAMQARLLSTPSPPSPATTPLHEHPFAIPAGPSYTSPPTSTGPLPPMGNPALSQPEPIHAPFSPSKEEKRTSRLRAGSASGGGGGGSKDVFNDLAQQSKKGFSAFMQKLGGDKDKDKEKDRKEDKEKDDYIIVGASGNSGDNGDLGGHNNSNSNLQRRGTTTSQANSQKAIGAMRGVRAKREADDADKAYRTGIFHLESLRLRREKLHASAMNSLEVFNDELSKRLRYSLESYMDTMHGTAATNAQATEVAKEAIEGINLEQDMMLFRTRLRSIVSPPIAPIPYENFYVGPCKSLIFGVSLTDYDFTRGDSTDHGRPPTILEKSILAIDERGLNFEGIYRVSGRHAGVQKMIQGIELDEEKFVFDEKDDVASIGNVLKQYLRELPEPVFPLPHPERVKYTDSRESHIESNFSSLRARLRRLPPIHQTTFQAIIEHLGRVNQKSAINKMDAKNLAVVFNSVLFGQDQVPTDTTSLLQHHQGKDTVLEDLITFSDLLFGVDSPVIAPTALPPAPALSRSGVLSYHPVDEGPQPGSSRTKIKISQPTEDSNNIKSSPVISDSSSDAAPTTNEPGTARPPAVPHFHDNTEMNVFTPDDKLDLLFSPTHIPSSMRLGLPDNVHVRPLASNDLLRSHFELLNTLRESPALAPSVYSAIFQHFKSCPGTYYIVVMVNKENDQLVASGSLIVERKHINNAGASGHLEDIVVSDSMQGKGLGQKLVVGLRDLAVNLGCYKVILDCKEPKMPFYEKCGFHKRSAGMAYYVADHLPASSSSAQYPSSALSASSPITNQTSNSSPIDQSNSNRPLSLAATDLPVPASPTLTSTSSGTGVTYSYPTAVHQSDLPAWASEGLGASQLSPPPQTTGPSELHIGTIAASPINRKENDKTPLPPGAAPASTQAEPERLPQVESPSQS</sequence>
<evidence type="ECO:0000259" key="11">
    <source>
        <dbReference type="PROSITE" id="PS51186"/>
    </source>
</evidence>
<dbReference type="Gene3D" id="1.20.1270.60">
    <property type="entry name" value="Arfaptin homology (AH) domain/BAR domain"/>
    <property type="match status" value="2"/>
</dbReference>
<dbReference type="EC" id="2.3.1.4" evidence="3"/>
<feature type="region of interest" description="Disordered" evidence="9">
    <location>
        <begin position="196"/>
        <end position="280"/>
    </location>
</feature>
<evidence type="ECO:0000256" key="9">
    <source>
        <dbReference type="SAM" id="MobiDB-lite"/>
    </source>
</evidence>
<accession>A0AAX4K0Y9</accession>